<dbReference type="Gene3D" id="3.30.450.20">
    <property type="entry name" value="PAS domain"/>
    <property type="match status" value="1"/>
</dbReference>
<dbReference type="InterPro" id="IPR000014">
    <property type="entry name" value="PAS"/>
</dbReference>
<dbReference type="SUPFAM" id="SSF55785">
    <property type="entry name" value="PYP-like sensor domain (PAS domain)"/>
    <property type="match status" value="1"/>
</dbReference>
<organism evidence="2">
    <name type="scientific">uncultured Caudovirales phage</name>
    <dbReference type="NCBI Taxonomy" id="2100421"/>
    <lineage>
        <taxon>Viruses</taxon>
        <taxon>Duplodnaviria</taxon>
        <taxon>Heunggongvirae</taxon>
        <taxon>Uroviricota</taxon>
        <taxon>Caudoviricetes</taxon>
        <taxon>Peduoviridae</taxon>
        <taxon>Maltschvirus</taxon>
        <taxon>Maltschvirus maltsch</taxon>
    </lineage>
</organism>
<reference evidence="2" key="1">
    <citation type="submission" date="2020-04" db="EMBL/GenBank/DDBJ databases">
        <authorList>
            <person name="Chiriac C."/>
            <person name="Salcher M."/>
            <person name="Ghai R."/>
            <person name="Kavagutti S V."/>
        </authorList>
    </citation>
    <scope>NUCLEOTIDE SEQUENCE</scope>
</reference>
<dbReference type="InterPro" id="IPR013656">
    <property type="entry name" value="PAS_4"/>
</dbReference>
<accession>A0A6J5KZZ3</accession>
<evidence type="ECO:0000313" key="2">
    <source>
        <dbReference type="EMBL" id="CAB4127681.1"/>
    </source>
</evidence>
<name>A0A6J5KZZ3_9CAUD</name>
<evidence type="ECO:0000259" key="1">
    <source>
        <dbReference type="Pfam" id="PF08448"/>
    </source>
</evidence>
<dbReference type="InterPro" id="IPR035965">
    <property type="entry name" value="PAS-like_dom_sf"/>
</dbReference>
<proteinExistence type="predicted"/>
<sequence length="169" mass="18928">MPHLNTITAQAKEIAFNALFSLLPINFSVVDNKGYILGCNKYLLHLFNVHDFYDVNGKHMCEFASSECWKNTQKVIETGETSFVEESHVAINGDNLHFLSVKTPIKSPIGEVIGVVIVATNITDKKITEFNLMKAQEKEKLSIKAKDEFLIAIQSALCTLLGARIELHY</sequence>
<dbReference type="EMBL" id="LR796214">
    <property type="protein sequence ID" value="CAB4127681.1"/>
    <property type="molecule type" value="Genomic_DNA"/>
</dbReference>
<feature type="domain" description="PAS fold-4" evidence="1">
    <location>
        <begin position="22"/>
        <end position="125"/>
    </location>
</feature>
<gene>
    <name evidence="2" type="ORF">UFOVP93_19</name>
</gene>
<dbReference type="Pfam" id="PF08448">
    <property type="entry name" value="PAS_4"/>
    <property type="match status" value="1"/>
</dbReference>
<dbReference type="NCBIfam" id="TIGR00229">
    <property type="entry name" value="sensory_box"/>
    <property type="match status" value="1"/>
</dbReference>
<protein>
    <submittedName>
        <fullName evidence="2">PAS domain</fullName>
    </submittedName>
</protein>